<reference evidence="3" key="1">
    <citation type="journal article" date="2019" name="Int. J. Syst. Evol. Microbiol.">
        <title>The Global Catalogue of Microorganisms (GCM) 10K type strain sequencing project: providing services to taxonomists for standard genome sequencing and annotation.</title>
        <authorList>
            <consortium name="The Broad Institute Genomics Platform"/>
            <consortium name="The Broad Institute Genome Sequencing Center for Infectious Disease"/>
            <person name="Wu L."/>
            <person name="Ma J."/>
        </authorList>
    </citation>
    <scope>NUCLEOTIDE SEQUENCE [LARGE SCALE GENOMIC DNA]</scope>
    <source>
        <strain evidence="3">JCM 16022</strain>
    </source>
</reference>
<evidence type="ECO:0000256" key="1">
    <source>
        <dbReference type="SAM" id="SignalP"/>
    </source>
</evidence>
<keyword evidence="3" id="KW-1185">Reference proteome</keyword>
<dbReference type="RefSeq" id="WP_344153846.1">
    <property type="nucleotide sequence ID" value="NZ_BAAAQR010000009.1"/>
</dbReference>
<proteinExistence type="predicted"/>
<feature type="chain" id="PRO_5045784834" evidence="1">
    <location>
        <begin position="33"/>
        <end position="284"/>
    </location>
</feature>
<feature type="signal peptide" evidence="1">
    <location>
        <begin position="1"/>
        <end position="32"/>
    </location>
</feature>
<dbReference type="Proteomes" id="UP001501771">
    <property type="component" value="Unassembled WGS sequence"/>
</dbReference>
<organism evidence="2 3">
    <name type="scientific">Nocardioides koreensis</name>
    <dbReference type="NCBI Taxonomy" id="433651"/>
    <lineage>
        <taxon>Bacteria</taxon>
        <taxon>Bacillati</taxon>
        <taxon>Actinomycetota</taxon>
        <taxon>Actinomycetes</taxon>
        <taxon>Propionibacteriales</taxon>
        <taxon>Nocardioidaceae</taxon>
        <taxon>Nocardioides</taxon>
    </lineage>
</organism>
<gene>
    <name evidence="2" type="ORF">GCM10009844_30180</name>
</gene>
<evidence type="ECO:0000313" key="3">
    <source>
        <dbReference type="Proteomes" id="UP001501771"/>
    </source>
</evidence>
<name>A0ABP5LM17_9ACTN</name>
<accession>A0ABP5LM17</accession>
<comment type="caution">
    <text evidence="2">The sequence shown here is derived from an EMBL/GenBank/DDBJ whole genome shotgun (WGS) entry which is preliminary data.</text>
</comment>
<sequence>MRTLTRISGRRRVGYTVAAAATVVALGVVSVAADLTTSASTSKADAAAPPAYEQLTSGFLDKSSSDYFRIDLDKTSADYGHFVIAIPGVGLAWAHGTATVSPHSPTSTTLSFDGPGYLAADAVLDTEFGVNYRPQGDIKDVPVKLRGEIDGRHGTGSINVWIDGTQYHLSAAPAVGGADPVAAQLAASLVGQDWKAVYALADDSLRADMSQTEFVTWIQGELGSGHVDDVTITGDITYTTTSTGISYAQVPVHEAVTVDGQSKSADATLVLIHDQGSWRWLTTK</sequence>
<keyword evidence="1" id="KW-0732">Signal</keyword>
<dbReference type="EMBL" id="BAAAQR010000009">
    <property type="protein sequence ID" value="GAA2149922.1"/>
    <property type="molecule type" value="Genomic_DNA"/>
</dbReference>
<protein>
    <submittedName>
        <fullName evidence="2">Uncharacterized protein</fullName>
    </submittedName>
</protein>
<evidence type="ECO:0000313" key="2">
    <source>
        <dbReference type="EMBL" id="GAA2149922.1"/>
    </source>
</evidence>